<dbReference type="SUPFAM" id="SSF48726">
    <property type="entry name" value="Immunoglobulin"/>
    <property type="match status" value="1"/>
</dbReference>
<dbReference type="GO" id="GO:0002376">
    <property type="term" value="P:immune system process"/>
    <property type="evidence" value="ECO:0007669"/>
    <property type="project" value="UniProtKB-KW"/>
</dbReference>
<dbReference type="PANTHER" id="PTHR23268:SF20">
    <property type="entry name" value="T CELL RECEPTOR BETA VARIABLE 7-4-RELATED"/>
    <property type="match status" value="1"/>
</dbReference>
<dbReference type="InterPro" id="IPR050413">
    <property type="entry name" value="TCR_beta_variable"/>
</dbReference>
<protein>
    <recommendedName>
        <fullName evidence="5">Immunoglobulin V-set domain-containing protein</fullName>
    </recommendedName>
</protein>
<dbReference type="InterPro" id="IPR013783">
    <property type="entry name" value="Ig-like_fold"/>
</dbReference>
<dbReference type="PANTHER" id="PTHR23268">
    <property type="entry name" value="T-CELL RECEPTOR BETA CHAIN"/>
    <property type="match status" value="1"/>
</dbReference>
<evidence type="ECO:0000313" key="3">
    <source>
        <dbReference type="EMBL" id="KAF5914477.1"/>
    </source>
</evidence>
<organism evidence="3 4">
    <name type="scientific">Diceros bicornis minor</name>
    <name type="common">South-central black rhinoceros</name>
    <dbReference type="NCBI Taxonomy" id="77932"/>
    <lineage>
        <taxon>Eukaryota</taxon>
        <taxon>Metazoa</taxon>
        <taxon>Chordata</taxon>
        <taxon>Craniata</taxon>
        <taxon>Vertebrata</taxon>
        <taxon>Euteleostomi</taxon>
        <taxon>Mammalia</taxon>
        <taxon>Eutheria</taxon>
        <taxon>Laurasiatheria</taxon>
        <taxon>Perissodactyla</taxon>
        <taxon>Rhinocerotidae</taxon>
        <taxon>Diceros</taxon>
    </lineage>
</organism>
<accession>A0A7J7EFK8</accession>
<keyword evidence="4" id="KW-1185">Reference proteome</keyword>
<dbReference type="GO" id="GO:0005886">
    <property type="term" value="C:plasma membrane"/>
    <property type="evidence" value="ECO:0007669"/>
    <property type="project" value="TreeGrafter"/>
</dbReference>
<dbReference type="InterPro" id="IPR036179">
    <property type="entry name" value="Ig-like_dom_sf"/>
</dbReference>
<evidence type="ECO:0000313" key="4">
    <source>
        <dbReference type="Proteomes" id="UP000551758"/>
    </source>
</evidence>
<evidence type="ECO:0008006" key="5">
    <source>
        <dbReference type="Google" id="ProtNLM"/>
    </source>
</evidence>
<dbReference type="EMBL" id="JACDTQ010003235">
    <property type="protein sequence ID" value="KAF5914477.1"/>
    <property type="molecule type" value="Genomic_DNA"/>
</dbReference>
<dbReference type="Gene3D" id="2.60.40.10">
    <property type="entry name" value="Immunoglobulins"/>
    <property type="match status" value="1"/>
</dbReference>
<proteinExistence type="predicted"/>
<reference evidence="3 4" key="1">
    <citation type="journal article" date="2020" name="Mol. Biol. Evol.">
        <title>Interspecific Gene Flow and the Evolution of Specialization in Black and White Rhinoceros.</title>
        <authorList>
            <person name="Moodley Y."/>
            <person name="Westbury M.V."/>
            <person name="Russo I.M."/>
            <person name="Gopalakrishnan S."/>
            <person name="Rakotoarivelo A."/>
            <person name="Olsen R.A."/>
            <person name="Prost S."/>
            <person name="Tunstall T."/>
            <person name="Ryder O.A."/>
            <person name="Dalen L."/>
            <person name="Bruford M.W."/>
        </authorList>
    </citation>
    <scope>NUCLEOTIDE SEQUENCE [LARGE SCALE GENOMIC DNA]</scope>
    <source>
        <strain evidence="3">SBR-YM</strain>
        <tissue evidence="3">Skin</tissue>
    </source>
</reference>
<name>A0A7J7EFK8_DICBM</name>
<dbReference type="GO" id="GO:0007166">
    <property type="term" value="P:cell surface receptor signaling pathway"/>
    <property type="evidence" value="ECO:0007669"/>
    <property type="project" value="TreeGrafter"/>
</dbReference>
<evidence type="ECO:0000256" key="1">
    <source>
        <dbReference type="ARBA" id="ARBA00022859"/>
    </source>
</evidence>
<evidence type="ECO:0000256" key="2">
    <source>
        <dbReference type="SAM" id="MobiDB-lite"/>
    </source>
</evidence>
<dbReference type="AlphaFoldDB" id="A0A7J7EFK8"/>
<comment type="caution">
    <text evidence="3">The sequence shown here is derived from an EMBL/GenBank/DDBJ whole genome shotgun (WGS) entry which is preliminary data.</text>
</comment>
<feature type="region of interest" description="Disordered" evidence="2">
    <location>
        <begin position="33"/>
        <end position="54"/>
    </location>
</feature>
<gene>
    <name evidence="3" type="ORF">HPG69_016428</name>
</gene>
<keyword evidence="1" id="KW-0391">Immunity</keyword>
<sequence>MGLGLTPPAWKVIDPGSRPRVFRLLLEQEALDTSGMPNDQFSAERPKGSSSTVKIQPAELGDSGMYLCARSSATAWHSHLLPVHKLHTLSSCSS</sequence>
<dbReference type="Proteomes" id="UP000551758">
    <property type="component" value="Unassembled WGS sequence"/>
</dbReference>